<organism evidence="1 2">
    <name type="scientific">Lynx pardinus</name>
    <name type="common">Iberian lynx</name>
    <name type="synonym">Felis pardina</name>
    <dbReference type="NCBI Taxonomy" id="191816"/>
    <lineage>
        <taxon>Eukaryota</taxon>
        <taxon>Metazoa</taxon>
        <taxon>Chordata</taxon>
        <taxon>Craniata</taxon>
        <taxon>Vertebrata</taxon>
        <taxon>Euteleostomi</taxon>
        <taxon>Mammalia</taxon>
        <taxon>Eutheria</taxon>
        <taxon>Laurasiatheria</taxon>
        <taxon>Carnivora</taxon>
        <taxon>Feliformia</taxon>
        <taxon>Felidae</taxon>
        <taxon>Felinae</taxon>
        <taxon>Lynx</taxon>
    </lineage>
</organism>
<dbReference type="Proteomes" id="UP000386466">
    <property type="component" value="Unassembled WGS sequence"/>
</dbReference>
<evidence type="ECO:0000313" key="2">
    <source>
        <dbReference type="Proteomes" id="UP000386466"/>
    </source>
</evidence>
<dbReference type="EMBL" id="CAAGRJ010023549">
    <property type="protein sequence ID" value="VFV36913.1"/>
    <property type="molecule type" value="Genomic_DNA"/>
</dbReference>
<protein>
    <submittedName>
        <fullName evidence="1">Uncharacterized protein</fullName>
    </submittedName>
</protein>
<proteinExistence type="predicted"/>
<sequence length="51" mass="5675">MDNAGMFHDGKGVAVHINEEHVETFHEDLIFTLDTLASPNLPKIGDDLKEI</sequence>
<accession>A0A485NXI5</accession>
<dbReference type="AlphaFoldDB" id="A0A485NXI5"/>
<keyword evidence="2" id="KW-1185">Reference proteome</keyword>
<name>A0A485NXI5_LYNPA</name>
<reference evidence="1 2" key="1">
    <citation type="submission" date="2019-01" db="EMBL/GenBank/DDBJ databases">
        <authorList>
            <person name="Alioto T."/>
            <person name="Alioto T."/>
        </authorList>
    </citation>
    <scope>NUCLEOTIDE SEQUENCE [LARGE SCALE GENOMIC DNA]</scope>
</reference>
<evidence type="ECO:0000313" key="1">
    <source>
        <dbReference type="EMBL" id="VFV36913.1"/>
    </source>
</evidence>
<gene>
    <name evidence="1" type="ORF">LYPA_23C013010</name>
</gene>